<dbReference type="OrthoDB" id="4388755at2759"/>
<gene>
    <name evidence="3" type="ORF">EKO04_003345</name>
</gene>
<dbReference type="Proteomes" id="UP000651452">
    <property type="component" value="Unassembled WGS sequence"/>
</dbReference>
<feature type="chain" id="PRO_5034740228" evidence="2">
    <location>
        <begin position="23"/>
        <end position="220"/>
    </location>
</feature>
<reference evidence="3" key="1">
    <citation type="submission" date="2018-12" db="EMBL/GenBank/DDBJ databases">
        <authorList>
            <person name="Syme R.A."/>
            <person name="Farfan-Caceres L."/>
            <person name="Lichtenzveig J."/>
        </authorList>
    </citation>
    <scope>NUCLEOTIDE SEQUENCE</scope>
    <source>
        <strain evidence="3">Al4</strain>
    </source>
</reference>
<proteinExistence type="predicted"/>
<dbReference type="CDD" id="cd00413">
    <property type="entry name" value="Glyco_hydrolase_16"/>
    <property type="match status" value="1"/>
</dbReference>
<sequence>MRLEIFFSLAALAPSLLLSVAADCVKFRTNGFRAASYDYYRFYDFRNLREIQNVLTFLPSTQKARTFSTVPWKAGWEARSWLSPASQTHGVDVQYTPSQMYISRNTGIPQDPLTYLTLRTTRLSKQTQLAAELNYMERDVTHASIRLSGRVRGTSGAVAGFFTYRNDTVESDIEILTRDPASQVRYSNQPTEDPNTGKSIGGLMFNRSATHKTTPEWKCL</sequence>
<feature type="signal peptide" evidence="2">
    <location>
        <begin position="1"/>
        <end position="22"/>
    </location>
</feature>
<accession>A0A8H7MLW3</accession>
<keyword evidence="4" id="KW-1185">Reference proteome</keyword>
<evidence type="ECO:0000313" key="4">
    <source>
        <dbReference type="Proteomes" id="UP000651452"/>
    </source>
</evidence>
<dbReference type="Gene3D" id="2.60.120.200">
    <property type="match status" value="1"/>
</dbReference>
<evidence type="ECO:0000256" key="2">
    <source>
        <dbReference type="SAM" id="SignalP"/>
    </source>
</evidence>
<feature type="compositionally biased region" description="Polar residues" evidence="1">
    <location>
        <begin position="184"/>
        <end position="198"/>
    </location>
</feature>
<keyword evidence="2" id="KW-0732">Signal</keyword>
<dbReference type="PANTHER" id="PTHR38121">
    <property type="entry name" value="GH16 DOMAIN-CONTAINING PROTEIN"/>
    <property type="match status" value="1"/>
</dbReference>
<comment type="caution">
    <text evidence="3">The sequence shown here is derived from an EMBL/GenBank/DDBJ whole genome shotgun (WGS) entry which is preliminary data.</text>
</comment>
<dbReference type="PANTHER" id="PTHR38121:SF4">
    <property type="entry name" value="GH16 DOMAIN-CONTAINING PROTEIN-RELATED"/>
    <property type="match status" value="1"/>
</dbReference>
<name>A0A8H7MLW3_9PLEO</name>
<evidence type="ECO:0000313" key="3">
    <source>
        <dbReference type="EMBL" id="KAF9699022.1"/>
    </source>
</evidence>
<evidence type="ECO:0000256" key="1">
    <source>
        <dbReference type="SAM" id="MobiDB-lite"/>
    </source>
</evidence>
<reference evidence="3" key="2">
    <citation type="submission" date="2020-09" db="EMBL/GenBank/DDBJ databases">
        <title>Reference genome assembly for Australian Ascochyta lentis isolate Al4.</title>
        <authorList>
            <person name="Lee R.C."/>
            <person name="Farfan-Caceres L.M."/>
            <person name="Debler J.W."/>
            <person name="Williams A.H."/>
            <person name="Henares B.M."/>
        </authorList>
    </citation>
    <scope>NUCLEOTIDE SEQUENCE</scope>
    <source>
        <strain evidence="3">Al4</strain>
    </source>
</reference>
<organism evidence="3 4">
    <name type="scientific">Ascochyta lentis</name>
    <dbReference type="NCBI Taxonomy" id="205686"/>
    <lineage>
        <taxon>Eukaryota</taxon>
        <taxon>Fungi</taxon>
        <taxon>Dikarya</taxon>
        <taxon>Ascomycota</taxon>
        <taxon>Pezizomycotina</taxon>
        <taxon>Dothideomycetes</taxon>
        <taxon>Pleosporomycetidae</taxon>
        <taxon>Pleosporales</taxon>
        <taxon>Pleosporineae</taxon>
        <taxon>Didymellaceae</taxon>
        <taxon>Ascochyta</taxon>
    </lineage>
</organism>
<protein>
    <submittedName>
        <fullName evidence="3">Uncharacterized protein</fullName>
    </submittedName>
</protein>
<dbReference type="AlphaFoldDB" id="A0A8H7MLW3"/>
<dbReference type="EMBL" id="RZGK01000005">
    <property type="protein sequence ID" value="KAF9699022.1"/>
    <property type="molecule type" value="Genomic_DNA"/>
</dbReference>
<feature type="region of interest" description="Disordered" evidence="1">
    <location>
        <begin position="184"/>
        <end position="206"/>
    </location>
</feature>